<dbReference type="OrthoDB" id="10265393at2759"/>
<keyword evidence="2" id="KW-1185">Reference proteome</keyword>
<dbReference type="Proteomes" id="UP000689195">
    <property type="component" value="Unassembled WGS sequence"/>
</dbReference>
<dbReference type="Pfam" id="PF03034">
    <property type="entry name" value="PSS"/>
    <property type="match status" value="1"/>
</dbReference>
<name>A0A8S1SAR7_9CILI</name>
<proteinExistence type="predicted"/>
<reference evidence="1" key="1">
    <citation type="submission" date="2021-01" db="EMBL/GenBank/DDBJ databases">
        <authorList>
            <consortium name="Genoscope - CEA"/>
            <person name="William W."/>
        </authorList>
    </citation>
    <scope>NUCLEOTIDE SEQUENCE</scope>
</reference>
<dbReference type="EMBL" id="CAJJDO010000005">
    <property type="protein sequence ID" value="CAD8137158.1"/>
    <property type="molecule type" value="Genomic_DNA"/>
</dbReference>
<dbReference type="InterPro" id="IPR004277">
    <property type="entry name" value="PSS"/>
</dbReference>
<accession>A0A8S1SAR7</accession>
<dbReference type="AlphaFoldDB" id="A0A8S1SAR7"/>
<organism evidence="1 2">
    <name type="scientific">Paramecium pentaurelia</name>
    <dbReference type="NCBI Taxonomy" id="43138"/>
    <lineage>
        <taxon>Eukaryota</taxon>
        <taxon>Sar</taxon>
        <taxon>Alveolata</taxon>
        <taxon>Ciliophora</taxon>
        <taxon>Intramacronucleata</taxon>
        <taxon>Oligohymenophorea</taxon>
        <taxon>Peniculida</taxon>
        <taxon>Parameciidae</taxon>
        <taxon>Paramecium</taxon>
    </lineage>
</organism>
<comment type="caution">
    <text evidence="1">The sequence shown here is derived from an EMBL/GenBank/DDBJ whole genome shotgun (WGS) entry which is preliminary data.</text>
</comment>
<gene>
    <name evidence="1" type="ORF">PPENT_87.1.T0050532</name>
</gene>
<evidence type="ECO:0000313" key="1">
    <source>
        <dbReference type="EMBL" id="CAD8137158.1"/>
    </source>
</evidence>
<evidence type="ECO:0000313" key="2">
    <source>
        <dbReference type="Proteomes" id="UP000689195"/>
    </source>
</evidence>
<protein>
    <submittedName>
        <fullName evidence="1">Uncharacterized protein</fullName>
    </submittedName>
</protein>
<dbReference type="GO" id="GO:0106245">
    <property type="term" value="F:L-serine-phosphatidylethanolamine phosphatidyltransferase activity"/>
    <property type="evidence" value="ECO:0007669"/>
    <property type="project" value="InterPro"/>
</dbReference>
<sequence length="180" mass="21826">MQSIDYWLHLLLETFGFSIFGRSQMKLLNYLGNINFHILDNVGGIIYYRCIYQVIQQQLLLNLYLKNIVDLLKIHLIIHKNLKLFFLLLLKQQETFLNYFFLMNQQWVPPKCSMIIYRLLIWFLLGHSEFRELHNSISDQDQQYQLRYLTFFIKDIQTLISIKFLSDYDNLQDEVTPIYI</sequence>
<dbReference type="GO" id="GO:0006659">
    <property type="term" value="P:phosphatidylserine biosynthetic process"/>
    <property type="evidence" value="ECO:0007669"/>
    <property type="project" value="InterPro"/>
</dbReference>